<keyword evidence="2" id="KW-0812">Transmembrane</keyword>
<dbReference type="VEuPathDB" id="FungiDB:G647_01622"/>
<evidence type="ECO:0000256" key="1">
    <source>
        <dbReference type="SAM" id="MobiDB-lite"/>
    </source>
</evidence>
<dbReference type="InterPro" id="IPR052413">
    <property type="entry name" value="SUR7_domain"/>
</dbReference>
<protein>
    <submittedName>
        <fullName evidence="3">Integral membrane protein</fullName>
    </submittedName>
</protein>
<accession>A0A1C1D0I0</accession>
<dbReference type="OrthoDB" id="4480814at2759"/>
<feature type="transmembrane region" description="Helical" evidence="2">
    <location>
        <begin position="12"/>
        <end position="33"/>
    </location>
</feature>
<feature type="compositionally biased region" description="Polar residues" evidence="1">
    <location>
        <begin position="292"/>
        <end position="302"/>
    </location>
</feature>
<keyword evidence="2" id="KW-1133">Transmembrane helix</keyword>
<evidence type="ECO:0000256" key="2">
    <source>
        <dbReference type="SAM" id="Phobius"/>
    </source>
</evidence>
<evidence type="ECO:0000313" key="4">
    <source>
        <dbReference type="Proteomes" id="UP000094526"/>
    </source>
</evidence>
<organism evidence="3 4">
    <name type="scientific">Cladophialophora carrionii</name>
    <dbReference type="NCBI Taxonomy" id="86049"/>
    <lineage>
        <taxon>Eukaryota</taxon>
        <taxon>Fungi</taxon>
        <taxon>Dikarya</taxon>
        <taxon>Ascomycota</taxon>
        <taxon>Pezizomycotina</taxon>
        <taxon>Eurotiomycetes</taxon>
        <taxon>Chaetothyriomycetidae</taxon>
        <taxon>Chaetothyriales</taxon>
        <taxon>Herpotrichiellaceae</taxon>
        <taxon>Cladophialophora</taxon>
    </lineage>
</organism>
<dbReference type="InterPro" id="IPR009571">
    <property type="entry name" value="SUR7/Rim9-like_fungi"/>
</dbReference>
<dbReference type="PANTHER" id="PTHR28019">
    <property type="entry name" value="CELL MEMBRANE PROTEIN YLR413W-RELATED"/>
    <property type="match status" value="1"/>
</dbReference>
<reference evidence="4" key="1">
    <citation type="submission" date="2015-07" db="EMBL/GenBank/DDBJ databases">
        <authorList>
            <person name="Teixeira M.M."/>
            <person name="Souza R.C."/>
            <person name="Almeida L.G."/>
            <person name="Vicente V.A."/>
            <person name="de Hoog S."/>
            <person name="Bocca A.L."/>
            <person name="de Almeida S.R."/>
            <person name="Vasconcelos A.T."/>
            <person name="Felipe M.S."/>
        </authorList>
    </citation>
    <scope>NUCLEOTIDE SEQUENCE [LARGE SCALE GENOMIC DNA]</scope>
    <source>
        <strain evidence="4">KSF</strain>
    </source>
</reference>
<comment type="caution">
    <text evidence="3">The sequence shown here is derived from an EMBL/GenBank/DDBJ whole genome shotgun (WGS) entry which is preliminary data.</text>
</comment>
<dbReference type="GO" id="GO:0005886">
    <property type="term" value="C:plasma membrane"/>
    <property type="evidence" value="ECO:0007669"/>
    <property type="project" value="InterPro"/>
</dbReference>
<dbReference type="EMBL" id="LGRB01000004">
    <property type="protein sequence ID" value="OCT54349.1"/>
    <property type="molecule type" value="Genomic_DNA"/>
</dbReference>
<keyword evidence="4" id="KW-1185">Reference proteome</keyword>
<dbReference type="Proteomes" id="UP000094526">
    <property type="component" value="Unassembled WGS sequence"/>
</dbReference>
<sequence length="326" mass="35325">MVNAGRICCIAAPFLLTLAVLICMVLLFLAGTFDRNRTVDDFYFLKIDLTNLTLGPSTVVAGNADNSTLLAGALQAAKQTLGMKDFYTIYLRSYCSWNGNDVYANCTDPKAYFWFNPINIWGLNSTGVPVDSYLPKTFIDGLDAYHAASKAIFYLYVGALSAAAITLVVGISAAFSRWGSFFTTFCASAMSILIIAASATASAVYIVLKTALNESLKDDYGISSTLGSRVLELTWIGTAFAVGAGFFWTLSVCCCSGRSPYNPGNKEARRTRAEKTPYTYERVGSPYMGPSDHQSMPLNTLPPQGYAPQRPAHMGSAYEPFRPQGV</sequence>
<dbReference type="VEuPathDB" id="FungiDB:CLCR_00898"/>
<keyword evidence="2" id="KW-0472">Membrane</keyword>
<evidence type="ECO:0000313" key="3">
    <source>
        <dbReference type="EMBL" id="OCT54349.1"/>
    </source>
</evidence>
<proteinExistence type="predicted"/>
<dbReference type="GO" id="GO:0031505">
    <property type="term" value="P:fungal-type cell wall organization"/>
    <property type="evidence" value="ECO:0007669"/>
    <property type="project" value="TreeGrafter"/>
</dbReference>
<feature type="transmembrane region" description="Helical" evidence="2">
    <location>
        <begin position="153"/>
        <end position="175"/>
    </location>
</feature>
<feature type="transmembrane region" description="Helical" evidence="2">
    <location>
        <begin position="229"/>
        <end position="250"/>
    </location>
</feature>
<dbReference type="PANTHER" id="PTHR28019:SF3">
    <property type="entry name" value="INTEGRAL MEMBRANE PROTEIN (AFU_ORTHOLOGUE AFUA_6G07470)"/>
    <property type="match status" value="1"/>
</dbReference>
<feature type="transmembrane region" description="Helical" evidence="2">
    <location>
        <begin position="181"/>
        <end position="208"/>
    </location>
</feature>
<name>A0A1C1D0I0_9EURO</name>
<gene>
    <name evidence="3" type="ORF">CLCR_00898</name>
</gene>
<dbReference type="GO" id="GO:0051285">
    <property type="term" value="C:cell cortex of cell tip"/>
    <property type="evidence" value="ECO:0007669"/>
    <property type="project" value="TreeGrafter"/>
</dbReference>
<dbReference type="AlphaFoldDB" id="A0A1C1D0I0"/>
<feature type="region of interest" description="Disordered" evidence="1">
    <location>
        <begin position="281"/>
        <end position="326"/>
    </location>
</feature>
<dbReference type="eggNOG" id="ENOG502QRB5">
    <property type="taxonomic scope" value="Eukaryota"/>
</dbReference>
<dbReference type="Pfam" id="PF06687">
    <property type="entry name" value="SUR7"/>
    <property type="match status" value="1"/>
</dbReference>